<keyword evidence="2" id="KW-1185">Reference proteome</keyword>
<evidence type="ECO:0000313" key="2">
    <source>
        <dbReference type="Proteomes" id="UP000315783"/>
    </source>
</evidence>
<dbReference type="Proteomes" id="UP000315783">
    <property type="component" value="Unassembled WGS sequence"/>
</dbReference>
<accession>A0A545UNB6</accession>
<evidence type="ECO:0000313" key="1">
    <source>
        <dbReference type="EMBL" id="TQV90941.1"/>
    </source>
</evidence>
<protein>
    <submittedName>
        <fullName evidence="1">Uncharacterized protein</fullName>
    </submittedName>
</protein>
<reference evidence="1 2" key="1">
    <citation type="journal article" date="2019" name="Appl. Microbiol. Biotechnol.">
        <title>Genome sequence of Isaria javanica and comparative genome analysis insights into family S53 peptidase evolution in fungal entomopathogens.</title>
        <authorList>
            <person name="Lin R."/>
            <person name="Zhang X."/>
            <person name="Xin B."/>
            <person name="Zou M."/>
            <person name="Gao Y."/>
            <person name="Qin F."/>
            <person name="Hu Q."/>
            <person name="Xie B."/>
            <person name="Cheng X."/>
        </authorList>
    </citation>
    <scope>NUCLEOTIDE SEQUENCE [LARGE SCALE GENOMIC DNA]</scope>
    <source>
        <strain evidence="1 2">IJ1G</strain>
    </source>
</reference>
<dbReference type="AlphaFoldDB" id="A0A545UNB6"/>
<organism evidence="1 2">
    <name type="scientific">Cordyceps javanica</name>
    <dbReference type="NCBI Taxonomy" id="43265"/>
    <lineage>
        <taxon>Eukaryota</taxon>
        <taxon>Fungi</taxon>
        <taxon>Dikarya</taxon>
        <taxon>Ascomycota</taxon>
        <taxon>Pezizomycotina</taxon>
        <taxon>Sordariomycetes</taxon>
        <taxon>Hypocreomycetidae</taxon>
        <taxon>Hypocreales</taxon>
        <taxon>Cordycipitaceae</taxon>
        <taxon>Cordyceps</taxon>
    </lineage>
</organism>
<proteinExistence type="predicted"/>
<comment type="caution">
    <text evidence="1">The sequence shown here is derived from an EMBL/GenBank/DDBJ whole genome shotgun (WGS) entry which is preliminary data.</text>
</comment>
<name>A0A545UNB6_9HYPO</name>
<gene>
    <name evidence="1" type="ORF">IF1G_10462</name>
</gene>
<dbReference type="EMBL" id="SPUK01000022">
    <property type="protein sequence ID" value="TQV90941.1"/>
    <property type="molecule type" value="Genomic_DNA"/>
</dbReference>
<sequence length="51" mass="5787">MKRKLFSFASSTVLEANCDWRTSGIQDRLKKRLGDKQTPGTSTWKVSILCP</sequence>